<dbReference type="EMBL" id="JACTSG010000002">
    <property type="protein sequence ID" value="MBK2301940.1"/>
    <property type="molecule type" value="Genomic_DNA"/>
</dbReference>
<evidence type="ECO:0000313" key="6">
    <source>
        <dbReference type="Proteomes" id="UP000031830"/>
    </source>
</evidence>
<protein>
    <submittedName>
        <fullName evidence="2">Reactive intermediate/imine deaminase family protein</fullName>
    </submittedName>
    <submittedName>
        <fullName evidence="4">RidA family protein</fullName>
    </submittedName>
    <submittedName>
        <fullName evidence="3">RutC family protein yabJ</fullName>
    </submittedName>
</protein>
<dbReference type="Gene3D" id="3.30.1330.40">
    <property type="entry name" value="RutC-like"/>
    <property type="match status" value="1"/>
</dbReference>
<gene>
    <name evidence="3" type="primary">yabJ</name>
    <name evidence="3" type="ORF">DR78_1517</name>
    <name evidence="4" type="ORF">IBE52_03350</name>
    <name evidence="2" type="ORF">LA55_656</name>
</gene>
<evidence type="ECO:0000313" key="4">
    <source>
        <dbReference type="EMBL" id="MBK2301940.1"/>
    </source>
</evidence>
<dbReference type="SUPFAM" id="SSF55298">
    <property type="entry name" value="YjgF-like"/>
    <property type="match status" value="1"/>
</dbReference>
<dbReference type="Proteomes" id="UP000760407">
    <property type="component" value="Unassembled WGS sequence"/>
</dbReference>
<dbReference type="InterPro" id="IPR006175">
    <property type="entry name" value="YjgF/YER057c/UK114"/>
</dbReference>
<dbReference type="PANTHER" id="PTHR11803:SF39">
    <property type="entry name" value="2-IMINOBUTANOATE_2-IMINOPROPANOATE DEAMINASE"/>
    <property type="match status" value="1"/>
</dbReference>
<comment type="similarity">
    <text evidence="1">Belongs to the RutC family.</text>
</comment>
<dbReference type="EMBL" id="JOUE01000003">
    <property type="protein sequence ID" value="KFJ43804.1"/>
    <property type="molecule type" value="Genomic_DNA"/>
</dbReference>
<dbReference type="GO" id="GO:0005829">
    <property type="term" value="C:cytosol"/>
    <property type="evidence" value="ECO:0007669"/>
    <property type="project" value="TreeGrafter"/>
</dbReference>
<dbReference type="Proteomes" id="UP000029117">
    <property type="component" value="Unassembled WGS sequence"/>
</dbReference>
<reference evidence="2 6" key="2">
    <citation type="journal article" date="2015" name="Genome Announc.">
        <title>Genome sequencing of 18 francisella strains to aid in assay development and testing.</title>
        <authorList>
            <person name="Johnson S.L."/>
            <person name="Daligault H.E."/>
            <person name="Davenport K.W."/>
            <person name="Coyne S.R."/>
            <person name="Frey K.G."/>
            <person name="Koroleva G.I."/>
            <person name="Broomall S.M."/>
            <person name="Bishop-Lilly K.A."/>
            <person name="Bruce D.C."/>
            <person name="Chertkov O."/>
            <person name="Freitas T."/>
            <person name="Jaissle J."/>
            <person name="Ladner J.T."/>
            <person name="Rosenzweig C.N."/>
            <person name="Gibbons H.S."/>
            <person name="Palacios G.F."/>
            <person name="Redden C.L."/>
            <person name="Xu Y."/>
            <person name="Minogue T.D."/>
            <person name="Chain P.S."/>
        </authorList>
    </citation>
    <scope>NUCLEOTIDE SEQUENCE [LARGE SCALE GENOMIC DNA]</scope>
    <source>
        <strain evidence="2 6">GA01-2794</strain>
    </source>
</reference>
<accession>A0A080Q9U3</accession>
<dbReference type="PANTHER" id="PTHR11803">
    <property type="entry name" value="2-IMINOBUTANOATE/2-IMINOPROPANOATE DEAMINASE RIDA"/>
    <property type="match status" value="1"/>
</dbReference>
<dbReference type="InterPro" id="IPR019897">
    <property type="entry name" value="RidA_CS"/>
</dbReference>
<evidence type="ECO:0000313" key="3">
    <source>
        <dbReference type="EMBL" id="KFJ43804.1"/>
    </source>
</evidence>
<dbReference type="OrthoDB" id="9803101at2"/>
<evidence type="ECO:0000313" key="2">
    <source>
        <dbReference type="EMBL" id="AJI53927.1"/>
    </source>
</evidence>
<dbReference type="CDD" id="cd00448">
    <property type="entry name" value="YjgF_YER057c_UK114_family"/>
    <property type="match status" value="1"/>
</dbReference>
<evidence type="ECO:0000313" key="5">
    <source>
        <dbReference type="Proteomes" id="UP000029117"/>
    </source>
</evidence>
<proteinExistence type="inferred from homology"/>
<evidence type="ECO:0000313" key="7">
    <source>
        <dbReference type="Proteomes" id="UP000760407"/>
    </source>
</evidence>
<dbReference type="KEGG" id="fpm:LA56_120"/>
<dbReference type="PROSITE" id="PS01094">
    <property type="entry name" value="UPF0076"/>
    <property type="match status" value="1"/>
</dbReference>
<dbReference type="RefSeq" id="WP_035735328.1">
    <property type="nucleotide sequence ID" value="NZ_CP009440.1"/>
</dbReference>
<evidence type="ECO:0000256" key="1">
    <source>
        <dbReference type="ARBA" id="ARBA00010552"/>
    </source>
</evidence>
<dbReference type="KEGG" id="fpj:LA02_1804"/>
<dbReference type="Pfam" id="PF01042">
    <property type="entry name" value="Ribonuc_L-PSP"/>
    <property type="match status" value="1"/>
</dbReference>
<keyword evidence="7" id="KW-1185">Reference proteome</keyword>
<reference evidence="4 7" key="3">
    <citation type="submission" date="2020-08" db="EMBL/GenBank/DDBJ databases">
        <title>Comparative genomics of Francisella species.</title>
        <authorList>
            <person name="Sahl J."/>
            <person name="Sjodin A."/>
            <person name="Wagner D."/>
            <person name="Forsman M."/>
        </authorList>
    </citation>
    <scope>NUCLEOTIDE SEQUENCE [LARGE SCALE GENOMIC DNA]</scope>
    <source>
        <strain evidence="4 7">F1093</strain>
    </source>
</reference>
<dbReference type="GO" id="GO:0019239">
    <property type="term" value="F:deaminase activity"/>
    <property type="evidence" value="ECO:0007669"/>
    <property type="project" value="TreeGrafter"/>
</dbReference>
<dbReference type="FunFam" id="3.30.1330.40:FF:000001">
    <property type="entry name" value="L-PSP family endoribonuclease"/>
    <property type="match status" value="1"/>
</dbReference>
<organism evidence="2 6">
    <name type="scientific">Francisella philomiragia</name>
    <dbReference type="NCBI Taxonomy" id="28110"/>
    <lineage>
        <taxon>Bacteria</taxon>
        <taxon>Pseudomonadati</taxon>
        <taxon>Pseudomonadota</taxon>
        <taxon>Gammaproteobacteria</taxon>
        <taxon>Thiotrichales</taxon>
        <taxon>Francisellaceae</taxon>
        <taxon>Francisella</taxon>
    </lineage>
</organism>
<sequence>MEKIKINTTNAPQAIGSYEQAIKVGNFVYTSGQIPLKADGTMSGECVKEQTTQVMQNLKAVLEAAGSGLDKVIKATIFIKDMTEFKLIDEVYGSFFNGNFPARSCVEVARLPRDVKVEIEAVALAE</sequence>
<dbReference type="EMBL" id="CP009440">
    <property type="protein sequence ID" value="AJI53927.1"/>
    <property type="molecule type" value="Genomic_DNA"/>
</dbReference>
<dbReference type="NCBIfam" id="TIGR00004">
    <property type="entry name" value="Rid family detoxifying hydrolase"/>
    <property type="match status" value="1"/>
</dbReference>
<dbReference type="STRING" id="28110.KU46_1185"/>
<dbReference type="KEGG" id="fpz:LA55_656"/>
<reference evidence="3 5" key="1">
    <citation type="submission" date="2014-04" db="EMBL/GenBank/DDBJ databases">
        <authorList>
            <person name="Bishop-Lilly K.A."/>
            <person name="Broomall S.M."/>
            <person name="Chain P.S."/>
            <person name="Chertkov O."/>
            <person name="Coyne S.R."/>
            <person name="Daligault H.E."/>
            <person name="Davenport K.W."/>
            <person name="Erkkila T."/>
            <person name="Frey K.G."/>
            <person name="Gibbons H.S."/>
            <person name="Gu W."/>
            <person name="Jaissle J."/>
            <person name="Johnson S.L."/>
            <person name="Koroleva G.I."/>
            <person name="Ladner J.T."/>
            <person name="Lo C.-C."/>
            <person name="Minogue T.D."/>
            <person name="Munk C."/>
            <person name="Palacios G.F."/>
            <person name="Redden C.L."/>
            <person name="Rosenzweig C.N."/>
            <person name="Scholz M.B."/>
            <person name="Teshima H."/>
            <person name="Xu Y."/>
        </authorList>
    </citation>
    <scope>NUCLEOTIDE SEQUENCE [LARGE SCALE GENOMIC DNA]</scope>
    <source>
        <strain evidence="3 5">FAJ</strain>
    </source>
</reference>
<name>A0A080Q9U3_9GAMM</name>
<dbReference type="Proteomes" id="UP000031830">
    <property type="component" value="Chromosome"/>
</dbReference>
<dbReference type="GeneID" id="72523679"/>
<dbReference type="InterPro" id="IPR035959">
    <property type="entry name" value="RutC-like_sf"/>
</dbReference>
<dbReference type="PATRIC" id="fig|28110.15.peg.322"/>
<dbReference type="AlphaFoldDB" id="A0A080Q9U3"/>
<dbReference type="InterPro" id="IPR006056">
    <property type="entry name" value="RidA"/>
</dbReference>